<protein>
    <recommendedName>
        <fullName evidence="1">Xrn1 N-terminal domain-containing protein</fullName>
    </recommendedName>
</protein>
<dbReference type="Gene3D" id="3.40.50.12390">
    <property type="match status" value="1"/>
</dbReference>
<evidence type="ECO:0000259" key="1">
    <source>
        <dbReference type="Pfam" id="PF03159"/>
    </source>
</evidence>
<organism evidence="2 3">
    <name type="scientific">Glossina austeni</name>
    <name type="common">Savannah tsetse fly</name>
    <dbReference type="NCBI Taxonomy" id="7395"/>
    <lineage>
        <taxon>Eukaryota</taxon>
        <taxon>Metazoa</taxon>
        <taxon>Ecdysozoa</taxon>
        <taxon>Arthropoda</taxon>
        <taxon>Hexapoda</taxon>
        <taxon>Insecta</taxon>
        <taxon>Pterygota</taxon>
        <taxon>Neoptera</taxon>
        <taxon>Endopterygota</taxon>
        <taxon>Diptera</taxon>
        <taxon>Brachycera</taxon>
        <taxon>Muscomorpha</taxon>
        <taxon>Hippoboscoidea</taxon>
        <taxon>Glossinidae</taxon>
        <taxon>Glossina</taxon>
    </lineage>
</organism>
<keyword evidence="3" id="KW-1185">Reference proteome</keyword>
<dbReference type="Pfam" id="PF03159">
    <property type="entry name" value="XRN_N"/>
    <property type="match status" value="1"/>
</dbReference>
<sequence length="177" mass="20889">MTNQINATVNEFIPHTFCRWCSRKYPSAIIECVENKQVDPEWYYTPMHPSEDKPAPKDEDEMVIAIFDCIDRLMNIVRRRKLLYMAIDGVAPRAKMNQQSSRRFRATKKAVEKRLEIERIRSELLIKGLRTYQEDQHVVRRSNKDAEGKVDKESNNRKKLILTGALIQKKKQQQQQV</sequence>
<dbReference type="Proteomes" id="UP000078200">
    <property type="component" value="Unassembled WGS sequence"/>
</dbReference>
<name>A0A1A9V7H6_GLOAU</name>
<feature type="domain" description="Xrn1 N-terminal" evidence="1">
    <location>
        <begin position="16"/>
        <end position="132"/>
    </location>
</feature>
<dbReference type="PANTHER" id="PTHR12341">
    <property type="entry name" value="5'-&gt;3' EXORIBONUCLEASE"/>
    <property type="match status" value="1"/>
</dbReference>
<dbReference type="PANTHER" id="PTHR12341:SF41">
    <property type="entry name" value="5'-3' EXORIBONUCLEASE 2"/>
    <property type="match status" value="1"/>
</dbReference>
<dbReference type="VEuPathDB" id="VectorBase:GAUT028386"/>
<dbReference type="InterPro" id="IPR027073">
    <property type="entry name" value="5_3_exoribonuclease"/>
</dbReference>
<dbReference type="AlphaFoldDB" id="A0A1A9V7H6"/>
<dbReference type="EnsemblMetazoa" id="GAUT028386-RA">
    <property type="protein sequence ID" value="GAUT028386-PA"/>
    <property type="gene ID" value="GAUT028386"/>
</dbReference>
<accession>A0A1A9V7H6</accession>
<dbReference type="STRING" id="7395.A0A1A9V7H6"/>
<evidence type="ECO:0000313" key="3">
    <source>
        <dbReference type="Proteomes" id="UP000078200"/>
    </source>
</evidence>
<dbReference type="GO" id="GO:0003723">
    <property type="term" value="F:RNA binding"/>
    <property type="evidence" value="ECO:0007669"/>
    <property type="project" value="TreeGrafter"/>
</dbReference>
<dbReference type="GO" id="GO:0000956">
    <property type="term" value="P:nuclear-transcribed mRNA catabolic process"/>
    <property type="evidence" value="ECO:0007669"/>
    <property type="project" value="TreeGrafter"/>
</dbReference>
<proteinExistence type="predicted"/>
<dbReference type="GO" id="GO:0005634">
    <property type="term" value="C:nucleus"/>
    <property type="evidence" value="ECO:0007669"/>
    <property type="project" value="TreeGrafter"/>
</dbReference>
<evidence type="ECO:0000313" key="2">
    <source>
        <dbReference type="EnsemblMetazoa" id="GAUT028386-PA"/>
    </source>
</evidence>
<dbReference type="GO" id="GO:0004534">
    <property type="term" value="F:5'-3' RNA exonuclease activity"/>
    <property type="evidence" value="ECO:0007669"/>
    <property type="project" value="TreeGrafter"/>
</dbReference>
<dbReference type="InterPro" id="IPR004859">
    <property type="entry name" value="Xrn1_N"/>
</dbReference>
<reference evidence="2" key="1">
    <citation type="submission" date="2020-05" db="UniProtKB">
        <authorList>
            <consortium name="EnsemblMetazoa"/>
        </authorList>
    </citation>
    <scope>IDENTIFICATION</scope>
    <source>
        <strain evidence="2">TTRI</strain>
    </source>
</reference>